<reference evidence="1" key="1">
    <citation type="submission" date="2022-07" db="EMBL/GenBank/DDBJ databases">
        <title>Whole Genome Sequencing of Streptococcus suis.</title>
        <authorList>
            <person name="Dai X."/>
            <person name="Huang J."/>
            <person name="Wang L."/>
        </authorList>
    </citation>
    <scope>NUCLEOTIDE SEQUENCE</scope>
    <source>
        <strain evidence="1">XNB2</strain>
    </source>
</reference>
<evidence type="ECO:0000313" key="1">
    <source>
        <dbReference type="EMBL" id="MDG4527822.1"/>
    </source>
</evidence>
<accession>A0A9X4MUN8</accession>
<dbReference type="Proteomes" id="UP001152875">
    <property type="component" value="Unassembled WGS sequence"/>
</dbReference>
<name>A0A9X4MUN8_STRSU</name>
<dbReference type="RefSeq" id="WP_277944703.1">
    <property type="nucleotide sequence ID" value="NZ_JANFMO010000037.1"/>
</dbReference>
<comment type="caution">
    <text evidence="1">The sequence shown here is derived from an EMBL/GenBank/DDBJ whole genome shotgun (WGS) entry which is preliminary data.</text>
</comment>
<organism evidence="1 2">
    <name type="scientific">Streptococcus suis</name>
    <dbReference type="NCBI Taxonomy" id="1307"/>
    <lineage>
        <taxon>Bacteria</taxon>
        <taxon>Bacillati</taxon>
        <taxon>Bacillota</taxon>
        <taxon>Bacilli</taxon>
        <taxon>Lactobacillales</taxon>
        <taxon>Streptococcaceae</taxon>
        <taxon>Streptococcus</taxon>
    </lineage>
</organism>
<gene>
    <name evidence="1" type="ORF">NOL13_10565</name>
</gene>
<dbReference type="EMBL" id="JANFMP010000042">
    <property type="protein sequence ID" value="MDG4527822.1"/>
    <property type="molecule type" value="Genomic_DNA"/>
</dbReference>
<protein>
    <submittedName>
        <fullName evidence="1">Phage resistance protein</fullName>
    </submittedName>
</protein>
<sequence>MKQLKEILQLNWNEAEFGQSKLKADYKKQLYNIVAVDSLNNAWYNGQTVFIPDNRIMYITEQKGTTKKYISAIFEKKSKGKGDNKKEYIHITYDHFFSPFAKLVIDYLLGRFVFYEGKLYDVNNKQAVLMDEITIQNLYGFKRDGEYVLEILSGIASNIKIEPVRTLQPFQIAGNDFIIDLKEHRYYRTNPNEEQSYFKYYPVDYNTAKDGQAMADKFLKYVIADELSLHNATLQTYYMAQVASGLRSKTNFFIAKSGVRTGKGLRHIALSGLFNKIDVELDNLISRGFDALNAWALFSGGEMALATEQGDIVGDRVERVLKIIATEKTHVARSVGGNQGLVQLSSVLCIDTNRNVSLSDEMNGRKVLIQYQDRPEGETDAEREAIFAEYWQAFTHPDKSPKIDGCIGFLLTSLDYFEEQGQKFEWKAVEVFNDEDLDEFQILMINLLSKSDYVVRTGNPAIEEVFQKMYKNNGKKASIAMETIGIKQRRQRVHGQVSTVYFVHNKKRFDSYVIKPETEQIKVFDELDTLL</sequence>
<dbReference type="AlphaFoldDB" id="A0A9X4MUN8"/>
<proteinExistence type="predicted"/>
<evidence type="ECO:0000313" key="2">
    <source>
        <dbReference type="Proteomes" id="UP001152875"/>
    </source>
</evidence>